<proteinExistence type="predicted"/>
<gene>
    <name evidence="4" type="ORF">POL68_37450</name>
</gene>
<evidence type="ECO:0000259" key="2">
    <source>
        <dbReference type="Pfam" id="PF03050"/>
    </source>
</evidence>
<feature type="compositionally biased region" description="Polar residues" evidence="1">
    <location>
        <begin position="22"/>
        <end position="42"/>
    </location>
</feature>
<accession>A0ABT5DKL8</accession>
<dbReference type="PANTHER" id="PTHR33678:SF2">
    <property type="match status" value="1"/>
</dbReference>
<feature type="domain" description="DUF6444" evidence="3">
    <location>
        <begin position="6"/>
        <end position="64"/>
    </location>
</feature>
<dbReference type="NCBIfam" id="NF033517">
    <property type="entry name" value="transpos_IS66"/>
    <property type="match status" value="1"/>
</dbReference>
<feature type="domain" description="Transposase IS66 central" evidence="2">
    <location>
        <begin position="140"/>
        <end position="410"/>
    </location>
</feature>
<dbReference type="InterPro" id="IPR004291">
    <property type="entry name" value="Transposase_IS66_central"/>
</dbReference>
<dbReference type="InterPro" id="IPR045618">
    <property type="entry name" value="DUF6444"/>
</dbReference>
<dbReference type="InterPro" id="IPR052344">
    <property type="entry name" value="Transposase-related"/>
</dbReference>
<dbReference type="Pfam" id="PF03050">
    <property type="entry name" value="DDE_Tnp_IS66"/>
    <property type="match status" value="1"/>
</dbReference>
<dbReference type="RefSeq" id="WP_272146400.1">
    <property type="nucleotide sequence ID" value="NZ_JAQNDM010000002.1"/>
</dbReference>
<evidence type="ECO:0000259" key="3">
    <source>
        <dbReference type="Pfam" id="PF20042"/>
    </source>
</evidence>
<evidence type="ECO:0000256" key="1">
    <source>
        <dbReference type="SAM" id="MobiDB-lite"/>
    </source>
</evidence>
<dbReference type="Pfam" id="PF20042">
    <property type="entry name" value="DUF6444"/>
    <property type="match status" value="1"/>
</dbReference>
<reference evidence="4 5" key="1">
    <citation type="submission" date="2022-11" db="EMBL/GenBank/DDBJ databases">
        <title>Minimal conservation of predation-associated metabolite biosynthetic gene clusters underscores biosynthetic potential of Myxococcota including descriptions for ten novel species: Archangium lansinium sp. nov., Myxococcus landrumus sp. nov., Nannocystis bai.</title>
        <authorList>
            <person name="Ahearne A."/>
            <person name="Stevens C."/>
            <person name="Dowd S."/>
        </authorList>
    </citation>
    <scope>NUCLEOTIDE SEQUENCE [LARGE SCALE GENOMIC DNA]</scope>
    <source>
        <strain evidence="4 5">NCWAL01</strain>
    </source>
</reference>
<comment type="caution">
    <text evidence="4">The sequence shown here is derived from an EMBL/GenBank/DDBJ whole genome shotgun (WGS) entry which is preliminary data.</text>
</comment>
<name>A0ABT5DKL8_9BACT</name>
<evidence type="ECO:0000313" key="5">
    <source>
        <dbReference type="Proteomes" id="UP001221838"/>
    </source>
</evidence>
<evidence type="ECO:0000313" key="4">
    <source>
        <dbReference type="EMBL" id="MDC0714210.1"/>
    </source>
</evidence>
<keyword evidence="5" id="KW-1185">Reference proteome</keyword>
<dbReference type="EMBL" id="JAQNDM010000002">
    <property type="protein sequence ID" value="MDC0714210.1"/>
    <property type="molecule type" value="Genomic_DNA"/>
</dbReference>
<organism evidence="4 5">
    <name type="scientific">Stigmatella ashevillensis</name>
    <dbReference type="NCBI Taxonomy" id="2995309"/>
    <lineage>
        <taxon>Bacteria</taxon>
        <taxon>Pseudomonadati</taxon>
        <taxon>Myxococcota</taxon>
        <taxon>Myxococcia</taxon>
        <taxon>Myxococcales</taxon>
        <taxon>Cystobacterineae</taxon>
        <taxon>Archangiaceae</taxon>
        <taxon>Stigmatella</taxon>
    </lineage>
</organism>
<protein>
    <submittedName>
        <fullName evidence="4">IS66 family transposase</fullName>
    </submittedName>
</protein>
<dbReference type="PANTHER" id="PTHR33678">
    <property type="entry name" value="BLL1576 PROTEIN"/>
    <property type="match status" value="1"/>
</dbReference>
<feature type="region of interest" description="Disordered" evidence="1">
    <location>
        <begin position="19"/>
        <end position="64"/>
    </location>
</feature>
<sequence length="456" mass="51045">MKELEERIRELEHQNEELHAQLAQNSTNSSRPPSTDPPGTQRSVKREVTGKPPGGQPGHEKHERALLPVEQVSQVVEVVPERCEGCGHPLEGEDGEAERHQLVEIEPIVARVTEYRCHRLHCSRCGRSTQAPLPPEAQQVFGERLSALVCLLRGQYHLSERQAQQLLGDVLGVKLSLGMVPRLSQQMSQALEVAVHQAEVFVREQAVIHADETGWKQGVNERHACPAWLWVFATPQVVSFRIALSHGQEVWREVLGNACCAFLVSDRAAVYAGYDVGLRQGCWSHLLRDFKSWSERPQPVGRWGQQLVEQAHKLFEGWHQFKQGALSRPQLQAFMGPLEQSVRSLLREVSLGPDEKSARSARQILKLGPALWTFEDVPGVEPTNNFAEQCLRQAVLWRKSSGGTHSPGGSRFVERILTVVTSLRRQGRALLPWLTQALRALRRGQSLPSLLPQGSV</sequence>
<dbReference type="Proteomes" id="UP001221838">
    <property type="component" value="Unassembled WGS sequence"/>
</dbReference>